<accession>A0A1M5DKK7</accession>
<evidence type="ECO:0000313" key="2">
    <source>
        <dbReference type="EMBL" id="SHF67431.1"/>
    </source>
</evidence>
<reference evidence="2 3" key="1">
    <citation type="submission" date="2016-11" db="EMBL/GenBank/DDBJ databases">
        <authorList>
            <person name="Jaros S."/>
            <person name="Januszkiewicz K."/>
            <person name="Wedrychowicz H."/>
        </authorList>
    </citation>
    <scope>NUCLEOTIDE SEQUENCE [LARGE SCALE GENOMIC DNA]</scope>
    <source>
        <strain evidence="2 3">DSM 19436</strain>
    </source>
</reference>
<feature type="transmembrane region" description="Helical" evidence="1">
    <location>
        <begin position="70"/>
        <end position="94"/>
    </location>
</feature>
<sequence>MLRLFVRLGGLFALAGAVIALVVDGTKSIAASALVLTPLSEAWLAVNSVSLGRAESFIEGHLGRFAWEPLATALLGLPVWLVFGAIGALLLLAVRPARLRVAA</sequence>
<name>A0A1M5DKK7_9HYPH</name>
<protein>
    <submittedName>
        <fullName evidence="2">Uncharacterized protein</fullName>
    </submittedName>
</protein>
<keyword evidence="1" id="KW-1133">Transmembrane helix</keyword>
<dbReference type="RefSeq" id="WP_073053495.1">
    <property type="nucleotide sequence ID" value="NZ_FQUP01000002.1"/>
</dbReference>
<evidence type="ECO:0000256" key="1">
    <source>
        <dbReference type="SAM" id="Phobius"/>
    </source>
</evidence>
<gene>
    <name evidence="2" type="ORF">SAMN02745157_2715</name>
</gene>
<dbReference type="STRING" id="1122133.SAMN02745157_2715"/>
<dbReference type="Proteomes" id="UP000184485">
    <property type="component" value="Unassembled WGS sequence"/>
</dbReference>
<keyword evidence="3" id="KW-1185">Reference proteome</keyword>
<keyword evidence="1" id="KW-0472">Membrane</keyword>
<keyword evidence="1" id="KW-0812">Transmembrane</keyword>
<dbReference type="AlphaFoldDB" id="A0A1M5DKK7"/>
<organism evidence="2 3">
    <name type="scientific">Kaistia soli DSM 19436</name>
    <dbReference type="NCBI Taxonomy" id="1122133"/>
    <lineage>
        <taxon>Bacteria</taxon>
        <taxon>Pseudomonadati</taxon>
        <taxon>Pseudomonadota</taxon>
        <taxon>Alphaproteobacteria</taxon>
        <taxon>Hyphomicrobiales</taxon>
        <taxon>Kaistiaceae</taxon>
        <taxon>Kaistia</taxon>
    </lineage>
</organism>
<proteinExistence type="predicted"/>
<dbReference type="OrthoDB" id="8421292at2"/>
<dbReference type="EMBL" id="FQUP01000002">
    <property type="protein sequence ID" value="SHF67431.1"/>
    <property type="molecule type" value="Genomic_DNA"/>
</dbReference>
<evidence type="ECO:0000313" key="3">
    <source>
        <dbReference type="Proteomes" id="UP000184485"/>
    </source>
</evidence>